<dbReference type="Proteomes" id="UP000306918">
    <property type="component" value="Unassembled WGS sequence"/>
</dbReference>
<accession>A0A4S8I1E0</accession>
<comment type="caution">
    <text evidence="1">The sequence shown here is derived from an EMBL/GenBank/DDBJ whole genome shotgun (WGS) entry which is preliminary data.</text>
</comment>
<evidence type="ECO:0000313" key="1">
    <source>
        <dbReference type="EMBL" id="THU41867.1"/>
    </source>
</evidence>
<proteinExistence type="predicted"/>
<reference evidence="1 2" key="1">
    <citation type="submission" date="2019-04" db="EMBL/GenBank/DDBJ databases">
        <title>Niastella caeni sp. nov., isolated from activated sludge.</title>
        <authorList>
            <person name="Sheng M."/>
        </authorList>
    </citation>
    <scope>NUCLEOTIDE SEQUENCE [LARGE SCALE GENOMIC DNA]</scope>
    <source>
        <strain evidence="1 2">HX-2-15</strain>
    </source>
</reference>
<dbReference type="RefSeq" id="WP_136576355.1">
    <property type="nucleotide sequence ID" value="NZ_STFF01000001.1"/>
</dbReference>
<dbReference type="AlphaFoldDB" id="A0A4S8I1E0"/>
<sequence>MPRQNKAADRRRSERFELRLTIDEAHELVTRSINANMTTSDFLRKSALGSDAYILKAPPDKAALITELNDLNKIGMVLGQIVRSGKYANVTEQTQLLTDALTNIKTLSGHLIKKLSS</sequence>
<name>A0A4S8I1E0_9BACT</name>
<gene>
    <name evidence="1" type="ORF">FAM09_07140</name>
</gene>
<protein>
    <recommendedName>
        <fullName evidence="3">Mobilization protein</fullName>
    </recommendedName>
</protein>
<evidence type="ECO:0000313" key="2">
    <source>
        <dbReference type="Proteomes" id="UP000306918"/>
    </source>
</evidence>
<dbReference type="Pfam" id="PF21983">
    <property type="entry name" value="NikA-like"/>
    <property type="match status" value="1"/>
</dbReference>
<dbReference type="OrthoDB" id="83778at563835"/>
<keyword evidence="2" id="KW-1185">Reference proteome</keyword>
<dbReference type="InterPro" id="IPR053842">
    <property type="entry name" value="NikA-like"/>
</dbReference>
<organism evidence="1 2">
    <name type="scientific">Niastella caeni</name>
    <dbReference type="NCBI Taxonomy" id="2569763"/>
    <lineage>
        <taxon>Bacteria</taxon>
        <taxon>Pseudomonadati</taxon>
        <taxon>Bacteroidota</taxon>
        <taxon>Chitinophagia</taxon>
        <taxon>Chitinophagales</taxon>
        <taxon>Chitinophagaceae</taxon>
        <taxon>Niastella</taxon>
    </lineage>
</organism>
<dbReference type="EMBL" id="STFF01000001">
    <property type="protein sequence ID" value="THU41867.1"/>
    <property type="molecule type" value="Genomic_DNA"/>
</dbReference>
<evidence type="ECO:0008006" key="3">
    <source>
        <dbReference type="Google" id="ProtNLM"/>
    </source>
</evidence>